<feature type="transmembrane region" description="Helical" evidence="7">
    <location>
        <begin position="76"/>
        <end position="96"/>
    </location>
</feature>
<dbReference type="GO" id="GO:0016491">
    <property type="term" value="F:oxidoreductase activity"/>
    <property type="evidence" value="ECO:0007669"/>
    <property type="project" value="UniProtKB-KW"/>
</dbReference>
<gene>
    <name evidence="8" type="primary">catD</name>
    <name evidence="8" type="ORF">CMASS_01435</name>
</gene>
<evidence type="ECO:0000256" key="4">
    <source>
        <dbReference type="ARBA" id="ARBA00022692"/>
    </source>
</evidence>
<evidence type="ECO:0000313" key="8">
    <source>
        <dbReference type="EMBL" id="WCZ31750.1"/>
    </source>
</evidence>
<organism evidence="8 9">
    <name type="scientific">Corynebacterium massiliense DSM 45435</name>
    <dbReference type="NCBI Taxonomy" id="1121364"/>
    <lineage>
        <taxon>Bacteria</taxon>
        <taxon>Bacillati</taxon>
        <taxon>Actinomycetota</taxon>
        <taxon>Actinomycetes</taxon>
        <taxon>Mycobacteriales</taxon>
        <taxon>Corynebacteriaceae</taxon>
        <taxon>Corynebacterium</taxon>
    </lineage>
</organism>
<protein>
    <submittedName>
        <fullName evidence="8">Oxidoreductase CatD</fullName>
        <ecNumber evidence="8">1.-.-.-</ecNumber>
    </submittedName>
</protein>
<evidence type="ECO:0000313" key="9">
    <source>
        <dbReference type="Proteomes" id="UP001220064"/>
    </source>
</evidence>
<evidence type="ECO:0000256" key="2">
    <source>
        <dbReference type="ARBA" id="ARBA00006679"/>
    </source>
</evidence>
<proteinExistence type="inferred from homology"/>
<name>A0ABY7U4Z9_9CORY</name>
<keyword evidence="8" id="KW-0560">Oxidoreductase</keyword>
<dbReference type="EMBL" id="CP063189">
    <property type="protein sequence ID" value="WCZ31750.1"/>
    <property type="molecule type" value="Genomic_DNA"/>
</dbReference>
<dbReference type="InterPro" id="IPR051907">
    <property type="entry name" value="DoxX-like_oxidoreductase"/>
</dbReference>
<evidence type="ECO:0000256" key="5">
    <source>
        <dbReference type="ARBA" id="ARBA00022989"/>
    </source>
</evidence>
<dbReference type="PANTHER" id="PTHR33452">
    <property type="entry name" value="OXIDOREDUCTASE CATD-RELATED"/>
    <property type="match status" value="1"/>
</dbReference>
<keyword evidence="6 7" id="KW-0472">Membrane</keyword>
<dbReference type="Proteomes" id="UP001220064">
    <property type="component" value="Chromosome"/>
</dbReference>
<dbReference type="Pfam" id="PF07681">
    <property type="entry name" value="DoxX"/>
    <property type="match status" value="1"/>
</dbReference>
<dbReference type="InterPro" id="IPR032808">
    <property type="entry name" value="DoxX"/>
</dbReference>
<dbReference type="RefSeq" id="WP_022863411.1">
    <property type="nucleotide sequence ID" value="NZ_ATVG01000010.1"/>
</dbReference>
<dbReference type="EC" id="1.-.-.-" evidence="8"/>
<comment type="similarity">
    <text evidence="2">Belongs to the DoxX family.</text>
</comment>
<evidence type="ECO:0000256" key="3">
    <source>
        <dbReference type="ARBA" id="ARBA00022475"/>
    </source>
</evidence>
<feature type="transmembrane region" description="Helical" evidence="7">
    <location>
        <begin position="47"/>
        <end position="69"/>
    </location>
</feature>
<dbReference type="PANTHER" id="PTHR33452:SF1">
    <property type="entry name" value="INNER MEMBRANE PROTEIN YPHA-RELATED"/>
    <property type="match status" value="1"/>
</dbReference>
<accession>A0ABY7U4Z9</accession>
<evidence type="ECO:0000256" key="6">
    <source>
        <dbReference type="ARBA" id="ARBA00023136"/>
    </source>
</evidence>
<keyword evidence="9" id="KW-1185">Reference proteome</keyword>
<reference evidence="8 9" key="1">
    <citation type="submission" date="2020-10" db="EMBL/GenBank/DDBJ databases">
        <title>Complete genome sequence of Corynebacterium massiliense DSM 45435, type strain of Corynebacterium massiliense.</title>
        <authorList>
            <person name="Busche T."/>
            <person name="Kalinowski J."/>
            <person name="Ruckert C."/>
        </authorList>
    </citation>
    <scope>NUCLEOTIDE SEQUENCE [LARGE SCALE GENOMIC DNA]</scope>
    <source>
        <strain evidence="8 9">DSM 45435</strain>
    </source>
</reference>
<evidence type="ECO:0000256" key="1">
    <source>
        <dbReference type="ARBA" id="ARBA00004651"/>
    </source>
</evidence>
<feature type="transmembrane region" description="Helical" evidence="7">
    <location>
        <begin position="108"/>
        <end position="129"/>
    </location>
</feature>
<keyword evidence="5 7" id="KW-1133">Transmembrane helix</keyword>
<keyword evidence="3" id="KW-1003">Cell membrane</keyword>
<sequence length="144" mass="14705">MRNESLTSIGLLLSRILLGFVLAAHGWQKFTQWGIDGTAESFSEIGIPAAGLAAVVAAAIELVGGILLILGLDTRFVAAIEIVQMVLAGVLAGHFANGVFINDGGWELVGVIIAGCLALCAVGGGAIALDTFFKRGPRSATAEA</sequence>
<keyword evidence="4 7" id="KW-0812">Transmembrane</keyword>
<comment type="subcellular location">
    <subcellularLocation>
        <location evidence="1">Cell membrane</location>
        <topology evidence="1">Multi-pass membrane protein</topology>
    </subcellularLocation>
</comment>
<evidence type="ECO:0000256" key="7">
    <source>
        <dbReference type="SAM" id="Phobius"/>
    </source>
</evidence>